<dbReference type="AlphaFoldDB" id="A0A8J4HBD9"/>
<dbReference type="GO" id="GO:0019877">
    <property type="term" value="P:diaminopimelate biosynthetic process"/>
    <property type="evidence" value="ECO:0007669"/>
    <property type="project" value="UniProtKB-UniRule"/>
</dbReference>
<dbReference type="GO" id="GO:0009089">
    <property type="term" value="P:lysine biosynthetic process via diaminopimelate"/>
    <property type="evidence" value="ECO:0007669"/>
    <property type="project" value="UniProtKB-UniRule"/>
</dbReference>
<evidence type="ECO:0000313" key="17">
    <source>
        <dbReference type="EMBL" id="HGC43716.1"/>
    </source>
</evidence>
<evidence type="ECO:0000256" key="15">
    <source>
        <dbReference type="HAMAP-Rule" id="MF_01690"/>
    </source>
</evidence>
<gene>
    <name evidence="15" type="primary">dapE</name>
    <name evidence="17" type="ORF">ENY07_10920</name>
</gene>
<feature type="domain" description="Peptidase M20 dimerisation" evidence="16">
    <location>
        <begin position="181"/>
        <end position="285"/>
    </location>
</feature>
<evidence type="ECO:0000256" key="5">
    <source>
        <dbReference type="ARBA" id="ARBA00022391"/>
    </source>
</evidence>
<dbReference type="SUPFAM" id="SSF53187">
    <property type="entry name" value="Zn-dependent exopeptidases"/>
    <property type="match status" value="1"/>
</dbReference>
<dbReference type="PANTHER" id="PTHR43808">
    <property type="entry name" value="ACETYLORNITHINE DEACETYLASE"/>
    <property type="match status" value="1"/>
</dbReference>
<comment type="subunit">
    <text evidence="3 15">Homodimer.</text>
</comment>
<evidence type="ECO:0000256" key="13">
    <source>
        <dbReference type="ARBA" id="ARBA00031891"/>
    </source>
</evidence>
<dbReference type="GO" id="GO:0009014">
    <property type="term" value="F:succinyl-diaminopimelate desuccinylase activity"/>
    <property type="evidence" value="ECO:0007669"/>
    <property type="project" value="UniProtKB-UniRule"/>
</dbReference>
<feature type="active site" description="Proton acceptor" evidence="15">
    <location>
        <position position="139"/>
    </location>
</feature>
<keyword evidence="9 15" id="KW-0862">Zinc</keyword>
<evidence type="ECO:0000256" key="12">
    <source>
        <dbReference type="ARBA" id="ARBA00023285"/>
    </source>
</evidence>
<keyword evidence="8 15" id="KW-0378">Hydrolase</keyword>
<feature type="active site" evidence="15">
    <location>
        <position position="70"/>
    </location>
</feature>
<sequence>MSGADPIPLAQALIRRASVTPADAGAQAVLEAALQPLGFTLTRLPSGGIANLHARIGTTSPHFCFAGHTDVVPAGEAPWSVDPFAAVIRGSTLIGRGAVDMKGAIAAFVAACADYLGQPGQAEILRRRGSISLLITGDEEGVARDGTARVLEFLAERGEIPDFCVVGEPTNQARLGDTIKIGRRGSLNAAITVHGTQGHVAYPGHADNPAHRLVRALAALIAAPLDAGSAHFEPSSLQITSIDIANPAHNLIPARASARLNIRFNDLHRGDDLVAWLRATLACHAARFDLLPEISGEAFLTDPAQSAGVAALEAAIAAECGGAPARATGGGTSDARFIARYCPVAEFGLVGLTMHQADERVEIADLWRLKRVYVRLLAAFLAS</sequence>
<dbReference type="HAMAP" id="MF_01690">
    <property type="entry name" value="DapE"/>
    <property type="match status" value="1"/>
</dbReference>
<evidence type="ECO:0000256" key="10">
    <source>
        <dbReference type="ARBA" id="ARBA00022915"/>
    </source>
</evidence>
<dbReference type="Gene3D" id="3.40.630.10">
    <property type="entry name" value="Zn peptidases"/>
    <property type="match status" value="2"/>
</dbReference>
<dbReference type="GO" id="GO:0008777">
    <property type="term" value="F:acetylornithine deacetylase activity"/>
    <property type="evidence" value="ECO:0007669"/>
    <property type="project" value="TreeGrafter"/>
</dbReference>
<dbReference type="InterPro" id="IPR005941">
    <property type="entry name" value="DapE_proteobac"/>
</dbReference>
<name>A0A8J4HBD9_9PROT</name>
<dbReference type="Pfam" id="PF07687">
    <property type="entry name" value="M20_dimer"/>
    <property type="match status" value="1"/>
</dbReference>
<dbReference type="NCBIfam" id="NF009557">
    <property type="entry name" value="PRK13009.1"/>
    <property type="match status" value="1"/>
</dbReference>
<feature type="binding site" evidence="15">
    <location>
        <position position="140"/>
    </location>
    <ligand>
        <name>Zn(2+)</name>
        <dbReference type="ChEBI" id="CHEBI:29105"/>
        <label>2</label>
    </ligand>
</feature>
<comment type="function">
    <text evidence="15">Catalyzes the hydrolysis of N-succinyl-L,L-diaminopimelic acid (SDAP), forming succinate and LL-2,6-diaminopimelate (DAP), an intermediate involved in the bacterial biosynthesis of lysine and meso-diaminopimelic acid, an essential component of bacterial cell walls.</text>
</comment>
<dbReference type="EC" id="3.5.1.18" evidence="4 15"/>
<evidence type="ECO:0000256" key="8">
    <source>
        <dbReference type="ARBA" id="ARBA00022801"/>
    </source>
</evidence>
<comment type="catalytic activity">
    <reaction evidence="14 15">
        <text>N-succinyl-(2S,6S)-2,6-diaminopimelate + H2O = (2S,6S)-2,6-diaminopimelate + succinate</text>
        <dbReference type="Rhea" id="RHEA:22608"/>
        <dbReference type="ChEBI" id="CHEBI:15377"/>
        <dbReference type="ChEBI" id="CHEBI:30031"/>
        <dbReference type="ChEBI" id="CHEBI:57609"/>
        <dbReference type="ChEBI" id="CHEBI:58087"/>
        <dbReference type="EC" id="3.5.1.18"/>
    </reaction>
</comment>
<dbReference type="SUPFAM" id="SSF55031">
    <property type="entry name" value="Bacterial exopeptidase dimerisation domain"/>
    <property type="match status" value="1"/>
</dbReference>
<feature type="binding site" evidence="15">
    <location>
        <position position="100"/>
    </location>
    <ligand>
        <name>Zn(2+)</name>
        <dbReference type="ChEBI" id="CHEBI:29105"/>
        <label>2</label>
    </ligand>
</feature>
<dbReference type="InterPro" id="IPR050072">
    <property type="entry name" value="Peptidase_M20A"/>
</dbReference>
<dbReference type="GO" id="GO:0006526">
    <property type="term" value="P:L-arginine biosynthetic process"/>
    <property type="evidence" value="ECO:0007669"/>
    <property type="project" value="TreeGrafter"/>
</dbReference>
<dbReference type="GO" id="GO:0008270">
    <property type="term" value="F:zinc ion binding"/>
    <property type="evidence" value="ECO:0007669"/>
    <property type="project" value="UniProtKB-UniRule"/>
</dbReference>
<accession>A0A8J4HBD9</accession>
<keyword evidence="11 15" id="KW-0457">Lysine biosynthesis</keyword>
<organism evidence="17">
    <name type="scientific">Acidicaldus sp</name>
    <dbReference type="NCBI Taxonomy" id="1872105"/>
    <lineage>
        <taxon>Bacteria</taxon>
        <taxon>Pseudomonadati</taxon>
        <taxon>Pseudomonadota</taxon>
        <taxon>Alphaproteobacteria</taxon>
        <taxon>Acetobacterales</taxon>
        <taxon>Acetobacteraceae</taxon>
        <taxon>Acidicaldus</taxon>
    </lineage>
</organism>
<evidence type="ECO:0000256" key="14">
    <source>
        <dbReference type="ARBA" id="ARBA00051301"/>
    </source>
</evidence>
<dbReference type="EMBL" id="DTQM01000208">
    <property type="protein sequence ID" value="HGC43716.1"/>
    <property type="molecule type" value="Genomic_DNA"/>
</dbReference>
<evidence type="ECO:0000256" key="1">
    <source>
        <dbReference type="ARBA" id="ARBA00005130"/>
    </source>
</evidence>
<evidence type="ECO:0000259" key="16">
    <source>
        <dbReference type="Pfam" id="PF07687"/>
    </source>
</evidence>
<comment type="caution">
    <text evidence="17">The sequence shown here is derived from an EMBL/GenBank/DDBJ whole genome shotgun (WGS) entry which is preliminary data.</text>
</comment>
<keyword evidence="10 15" id="KW-0220">Diaminopimelate biosynthesis</keyword>
<keyword evidence="12 15" id="KW-0170">Cobalt</keyword>
<dbReference type="InterPro" id="IPR036264">
    <property type="entry name" value="Bact_exopeptidase_dim_dom"/>
</dbReference>
<feature type="binding site" evidence="15">
    <location>
        <position position="355"/>
    </location>
    <ligand>
        <name>Zn(2+)</name>
        <dbReference type="ChEBI" id="CHEBI:29105"/>
        <label>2</label>
    </ligand>
</feature>
<evidence type="ECO:0000256" key="9">
    <source>
        <dbReference type="ARBA" id="ARBA00022833"/>
    </source>
</evidence>
<dbReference type="PANTHER" id="PTHR43808:SF31">
    <property type="entry name" value="N-ACETYL-L-CITRULLINE DEACETYLASE"/>
    <property type="match status" value="1"/>
</dbReference>
<feature type="binding site" evidence="15">
    <location>
        <position position="100"/>
    </location>
    <ligand>
        <name>Zn(2+)</name>
        <dbReference type="ChEBI" id="CHEBI:29105"/>
        <label>1</label>
    </ligand>
</feature>
<keyword evidence="6 15" id="KW-0028">Amino-acid biosynthesis</keyword>
<comment type="cofactor">
    <cofactor evidence="15">
        <name>Zn(2+)</name>
        <dbReference type="ChEBI" id="CHEBI:29105"/>
    </cofactor>
    <cofactor evidence="15">
        <name>Co(2+)</name>
        <dbReference type="ChEBI" id="CHEBI:48828"/>
    </cofactor>
    <text evidence="15">Binds 2 Zn(2+) or Co(2+) ions per subunit.</text>
</comment>
<dbReference type="InterPro" id="IPR011650">
    <property type="entry name" value="Peptidase_M20_dimer"/>
</dbReference>
<evidence type="ECO:0000256" key="2">
    <source>
        <dbReference type="ARBA" id="ARBA00006746"/>
    </source>
</evidence>
<evidence type="ECO:0000256" key="7">
    <source>
        <dbReference type="ARBA" id="ARBA00022723"/>
    </source>
</evidence>
<comment type="pathway">
    <text evidence="1 15">Amino-acid biosynthesis; L-lysine biosynthesis via DAP pathway; LL-2,6-diaminopimelate from (S)-tetrahydrodipicolinate (succinylase route): step 3/3.</text>
</comment>
<reference evidence="17" key="1">
    <citation type="journal article" date="2020" name="mSystems">
        <title>Genome- and Community-Level Interaction Insights into Carbon Utilization and Element Cycling Functions of Hydrothermarchaeota in Hydrothermal Sediment.</title>
        <authorList>
            <person name="Zhou Z."/>
            <person name="Liu Y."/>
            <person name="Xu W."/>
            <person name="Pan J."/>
            <person name="Luo Z.H."/>
            <person name="Li M."/>
        </authorList>
    </citation>
    <scope>NUCLEOTIDE SEQUENCE</scope>
    <source>
        <strain evidence="17">SpSt-997</strain>
    </source>
</reference>
<keyword evidence="7 15" id="KW-0479">Metal-binding</keyword>
<dbReference type="NCBIfam" id="TIGR01246">
    <property type="entry name" value="dapE_proteo"/>
    <property type="match status" value="1"/>
</dbReference>
<protein>
    <recommendedName>
        <fullName evidence="5 15">Succinyl-diaminopimelate desuccinylase</fullName>
        <shortName evidence="15">SDAP desuccinylase</shortName>
        <ecNumber evidence="4 15">3.5.1.18</ecNumber>
    </recommendedName>
    <alternativeName>
        <fullName evidence="13 15">N-succinyl-LL-2,6-diaminoheptanedioate amidohydrolase</fullName>
    </alternativeName>
</protein>
<comment type="similarity">
    <text evidence="2 15">Belongs to the peptidase M20A family. DapE subfamily.</text>
</comment>
<dbReference type="UniPathway" id="UPA00034">
    <property type="reaction ID" value="UER00021"/>
</dbReference>
<evidence type="ECO:0000256" key="3">
    <source>
        <dbReference type="ARBA" id="ARBA00011738"/>
    </source>
</evidence>
<feature type="binding site" evidence="15">
    <location>
        <position position="168"/>
    </location>
    <ligand>
        <name>Zn(2+)</name>
        <dbReference type="ChEBI" id="CHEBI:29105"/>
        <label>1</label>
    </ligand>
</feature>
<proteinExistence type="inferred from homology"/>
<evidence type="ECO:0000256" key="6">
    <source>
        <dbReference type="ARBA" id="ARBA00022605"/>
    </source>
</evidence>
<evidence type="ECO:0000256" key="11">
    <source>
        <dbReference type="ARBA" id="ARBA00023154"/>
    </source>
</evidence>
<dbReference type="Pfam" id="PF01546">
    <property type="entry name" value="Peptidase_M20"/>
    <property type="match status" value="1"/>
</dbReference>
<evidence type="ECO:0000256" key="4">
    <source>
        <dbReference type="ARBA" id="ARBA00011921"/>
    </source>
</evidence>
<dbReference type="GO" id="GO:0050897">
    <property type="term" value="F:cobalt ion binding"/>
    <property type="evidence" value="ECO:0007669"/>
    <property type="project" value="UniProtKB-UniRule"/>
</dbReference>
<dbReference type="InterPro" id="IPR002933">
    <property type="entry name" value="Peptidase_M20"/>
</dbReference>
<feature type="binding site" evidence="15">
    <location>
        <position position="68"/>
    </location>
    <ligand>
        <name>Zn(2+)</name>
        <dbReference type="ChEBI" id="CHEBI:29105"/>
        <label>1</label>
    </ligand>
</feature>